<name>A0A3P6TM02_DIBLA</name>
<evidence type="ECO:0000313" key="2">
    <source>
        <dbReference type="Proteomes" id="UP000281553"/>
    </source>
</evidence>
<keyword evidence="2" id="KW-1185">Reference proteome</keyword>
<dbReference type="OrthoDB" id="6266673at2759"/>
<protein>
    <submittedName>
        <fullName evidence="1">Uncharacterized protein</fullName>
    </submittedName>
</protein>
<proteinExistence type="predicted"/>
<dbReference type="AlphaFoldDB" id="A0A3P6TM02"/>
<accession>A0A3P6TM02</accession>
<sequence length="116" mass="13587">MRNAVIANKDIVELERNPLFFSDTNPLQVSFRIKHYPANPFEEFKLEKSNYNNYGIDGNIRFRNLVSFRGRDRARDVGTEDNDTQVRKSERKEFVEIPDHELMELSDVLNILAVQA</sequence>
<dbReference type="EMBL" id="UYRU01045304">
    <property type="protein sequence ID" value="VDK89192.1"/>
    <property type="molecule type" value="Genomic_DNA"/>
</dbReference>
<reference evidence="1 2" key="1">
    <citation type="submission" date="2018-11" db="EMBL/GenBank/DDBJ databases">
        <authorList>
            <consortium name="Pathogen Informatics"/>
        </authorList>
    </citation>
    <scope>NUCLEOTIDE SEQUENCE [LARGE SCALE GENOMIC DNA]</scope>
</reference>
<gene>
    <name evidence="1" type="ORF">DILT_LOCUS4344</name>
</gene>
<organism evidence="1 2">
    <name type="scientific">Dibothriocephalus latus</name>
    <name type="common">Fish tapeworm</name>
    <name type="synonym">Diphyllobothrium latum</name>
    <dbReference type="NCBI Taxonomy" id="60516"/>
    <lineage>
        <taxon>Eukaryota</taxon>
        <taxon>Metazoa</taxon>
        <taxon>Spiralia</taxon>
        <taxon>Lophotrochozoa</taxon>
        <taxon>Platyhelminthes</taxon>
        <taxon>Cestoda</taxon>
        <taxon>Eucestoda</taxon>
        <taxon>Diphyllobothriidea</taxon>
        <taxon>Diphyllobothriidae</taxon>
        <taxon>Dibothriocephalus</taxon>
    </lineage>
</organism>
<evidence type="ECO:0000313" key="1">
    <source>
        <dbReference type="EMBL" id="VDK89192.1"/>
    </source>
</evidence>
<dbReference type="Proteomes" id="UP000281553">
    <property type="component" value="Unassembled WGS sequence"/>
</dbReference>